<proteinExistence type="predicted"/>
<sequence>MTQSPLWAGALSLVLIHAETGCQHAAQQAAKLLEHLAADDAMEATTRALCERASERLRNSSTRTNTTQPNH</sequence>
<gene>
    <name evidence="1" type="ORF">HZU75_09100</name>
</gene>
<keyword evidence="2" id="KW-1185">Reference proteome</keyword>
<dbReference type="Proteomes" id="UP000510822">
    <property type="component" value="Chromosome"/>
</dbReference>
<evidence type="ECO:0000313" key="2">
    <source>
        <dbReference type="Proteomes" id="UP000510822"/>
    </source>
</evidence>
<dbReference type="AlphaFoldDB" id="A0A7D5V9J8"/>
<dbReference type="KEGG" id="cfon:HZU75_09100"/>
<reference evidence="1 2" key="1">
    <citation type="journal article" date="2016" name="Int. J. Syst. Evol. Microbiol.">
        <title>Chitinibacter fontanus sp. nov., isolated from a spring.</title>
        <authorList>
            <person name="Sheu S.Y."/>
            <person name="Li Y.S."/>
            <person name="Young C.C."/>
            <person name="Chen W.M."/>
        </authorList>
    </citation>
    <scope>NUCLEOTIDE SEQUENCE [LARGE SCALE GENOMIC DNA]</scope>
    <source>
        <strain evidence="1 2">STM-7</strain>
    </source>
</reference>
<accession>A0A7D5V9J8</accession>
<organism evidence="1 2">
    <name type="scientific">Chitinibacter fontanus</name>
    <dbReference type="NCBI Taxonomy" id="1737446"/>
    <lineage>
        <taxon>Bacteria</taxon>
        <taxon>Pseudomonadati</taxon>
        <taxon>Pseudomonadota</taxon>
        <taxon>Betaproteobacteria</taxon>
        <taxon>Neisseriales</taxon>
        <taxon>Chitinibacteraceae</taxon>
        <taxon>Chitinibacter</taxon>
    </lineage>
</organism>
<protein>
    <submittedName>
        <fullName evidence="1">Uncharacterized protein</fullName>
    </submittedName>
</protein>
<evidence type="ECO:0000313" key="1">
    <source>
        <dbReference type="EMBL" id="QLI81677.1"/>
    </source>
</evidence>
<dbReference type="EMBL" id="CP058952">
    <property type="protein sequence ID" value="QLI81677.1"/>
    <property type="molecule type" value="Genomic_DNA"/>
</dbReference>
<name>A0A7D5V9J8_9NEIS</name>
<dbReference type="RefSeq" id="WP_180305787.1">
    <property type="nucleotide sequence ID" value="NZ_CP058952.1"/>
</dbReference>